<dbReference type="PANTHER" id="PTHR42791">
    <property type="entry name" value="GNAT FAMILY ACETYLTRANSFERASE"/>
    <property type="match status" value="1"/>
</dbReference>
<dbReference type="Gene3D" id="3.40.630.30">
    <property type="match status" value="1"/>
</dbReference>
<dbReference type="RefSeq" id="WP_168115786.1">
    <property type="nucleotide sequence ID" value="NZ_BOON01000054.1"/>
</dbReference>
<dbReference type="Pfam" id="PF13673">
    <property type="entry name" value="Acetyltransf_10"/>
    <property type="match status" value="1"/>
</dbReference>
<dbReference type="SUPFAM" id="SSF55729">
    <property type="entry name" value="Acyl-CoA N-acyltransferases (Nat)"/>
    <property type="match status" value="1"/>
</dbReference>
<evidence type="ECO:0000313" key="3">
    <source>
        <dbReference type="Proteomes" id="UP000599074"/>
    </source>
</evidence>
<name>A0A8J3TH09_9ACTN</name>
<dbReference type="Proteomes" id="UP000599074">
    <property type="component" value="Unassembled WGS sequence"/>
</dbReference>
<dbReference type="InterPro" id="IPR016181">
    <property type="entry name" value="Acyl_CoA_acyltransferase"/>
</dbReference>
<dbReference type="GO" id="GO:0016747">
    <property type="term" value="F:acyltransferase activity, transferring groups other than amino-acyl groups"/>
    <property type="evidence" value="ECO:0007669"/>
    <property type="project" value="InterPro"/>
</dbReference>
<accession>A0A8J3TH09</accession>
<evidence type="ECO:0000313" key="2">
    <source>
        <dbReference type="EMBL" id="GII25607.1"/>
    </source>
</evidence>
<dbReference type="EMBL" id="BOON01000054">
    <property type="protein sequence ID" value="GII25607.1"/>
    <property type="molecule type" value="Genomic_DNA"/>
</dbReference>
<dbReference type="PROSITE" id="PS51186">
    <property type="entry name" value="GNAT"/>
    <property type="match status" value="1"/>
</dbReference>
<proteinExistence type="predicted"/>
<keyword evidence="3" id="KW-1185">Reference proteome</keyword>
<gene>
    <name evidence="2" type="ORF">Pme01_52040</name>
</gene>
<feature type="domain" description="N-acetyltransferase" evidence="1">
    <location>
        <begin position="57"/>
        <end position="198"/>
    </location>
</feature>
<protein>
    <submittedName>
        <fullName evidence="2">N-acetyltransferase</fullName>
    </submittedName>
</protein>
<dbReference type="InterPro" id="IPR000182">
    <property type="entry name" value="GNAT_dom"/>
</dbReference>
<dbReference type="PANTHER" id="PTHR42791:SF1">
    <property type="entry name" value="N-ACETYLTRANSFERASE DOMAIN-CONTAINING PROTEIN"/>
    <property type="match status" value="1"/>
</dbReference>
<comment type="caution">
    <text evidence="2">The sequence shown here is derived from an EMBL/GenBank/DDBJ whole genome shotgun (WGS) entry which is preliminary data.</text>
</comment>
<evidence type="ECO:0000259" key="1">
    <source>
        <dbReference type="PROSITE" id="PS51186"/>
    </source>
</evidence>
<dbReference type="InterPro" id="IPR052523">
    <property type="entry name" value="Trichothecene_AcTrans"/>
</dbReference>
<dbReference type="AlphaFoldDB" id="A0A8J3TH09"/>
<sequence>MAVTTIRRARPGEAKALAQVIADAFHDLAVCRWMVPDPAERRRVLPPDFQIFVEHGIEHGTVHTTDRLDAVAVWFSDAPEGVPDIPDYDARVAAACDPYTERFRLLDEAMHRAHPTGRSHEHLALLAVAPAGQGAGLGTALLDARHAYLDREGIPAYLEASSLRSRDLYLRNGYVDLGEPFAVPGGPDPAMWPLWRDPAQPAKRA</sequence>
<organism evidence="2 3">
    <name type="scientific">Planosporangium mesophilum</name>
    <dbReference type="NCBI Taxonomy" id="689768"/>
    <lineage>
        <taxon>Bacteria</taxon>
        <taxon>Bacillati</taxon>
        <taxon>Actinomycetota</taxon>
        <taxon>Actinomycetes</taxon>
        <taxon>Micromonosporales</taxon>
        <taxon>Micromonosporaceae</taxon>
        <taxon>Planosporangium</taxon>
    </lineage>
</organism>
<reference evidence="2" key="1">
    <citation type="submission" date="2021-01" db="EMBL/GenBank/DDBJ databases">
        <title>Whole genome shotgun sequence of Planosporangium mesophilum NBRC 109066.</title>
        <authorList>
            <person name="Komaki H."/>
            <person name="Tamura T."/>
        </authorList>
    </citation>
    <scope>NUCLEOTIDE SEQUENCE</scope>
    <source>
        <strain evidence="2">NBRC 109066</strain>
    </source>
</reference>